<evidence type="ECO:0000256" key="1">
    <source>
        <dbReference type="SAM" id="MobiDB-lite"/>
    </source>
</evidence>
<keyword evidence="4" id="KW-1185">Reference proteome</keyword>
<keyword evidence="2" id="KW-1133">Transmembrane helix</keyword>
<keyword evidence="2" id="KW-0812">Transmembrane</keyword>
<name>A0A7D7Q2W1_KOCVA</name>
<organism evidence="3 4">
    <name type="scientific">Kocuria varians</name>
    <name type="common">Micrococcus varians</name>
    <dbReference type="NCBI Taxonomy" id="1272"/>
    <lineage>
        <taxon>Bacteria</taxon>
        <taxon>Bacillati</taxon>
        <taxon>Actinomycetota</taxon>
        <taxon>Actinomycetes</taxon>
        <taxon>Micrococcales</taxon>
        <taxon>Micrococcaceae</taxon>
        <taxon>Kocuria</taxon>
    </lineage>
</organism>
<reference evidence="4" key="1">
    <citation type="submission" date="2017-08" db="EMBL/GenBank/DDBJ databases">
        <title>Draft Genome Sequence of Kocuria varians 80.</title>
        <authorList>
            <person name="Minaev M."/>
            <person name="Kurbakov K.A."/>
            <person name="Solodovnikova G.I."/>
            <person name="Kuznetsova O.A."/>
            <person name="Lisitsyn A.B."/>
        </authorList>
    </citation>
    <scope>NUCLEOTIDE SEQUENCE [LARGE SCALE GENOMIC DNA]</scope>
    <source>
        <strain evidence="4">80</strain>
    </source>
</reference>
<feature type="transmembrane region" description="Helical" evidence="2">
    <location>
        <begin position="20"/>
        <end position="44"/>
    </location>
</feature>
<keyword evidence="2" id="KW-0472">Membrane</keyword>
<sequence>MGGMSTDFSHAARTPQDQEFTYYAIGMVAGAVPGIVVGFLVAAFAGHAAMWLSVFGGVGIIIGLVVASLLFRRRRAAARHGETSAPGPVDSGAVDSGAVSPGPADDAASQTSPPRR</sequence>
<accession>A0A7D7Q2W1</accession>
<dbReference type="EMBL" id="CP059343">
    <property type="protein sequence ID" value="QMS56561.1"/>
    <property type="molecule type" value="Genomic_DNA"/>
</dbReference>
<dbReference type="AlphaFoldDB" id="A0A7D7Q2W1"/>
<evidence type="ECO:0000313" key="4">
    <source>
        <dbReference type="Proteomes" id="UP000216825"/>
    </source>
</evidence>
<protein>
    <submittedName>
        <fullName evidence="3">Uncharacterized protein</fullName>
    </submittedName>
</protein>
<evidence type="ECO:0000313" key="3">
    <source>
        <dbReference type="EMBL" id="QMS56561.1"/>
    </source>
</evidence>
<proteinExistence type="predicted"/>
<reference evidence="3 4" key="2">
    <citation type="submission" date="2020-07" db="EMBL/GenBank/DDBJ databases">
        <title>Genome of starter culture bacteria Kocuria salsicia reveals its technological properties and safety for usage in meat industry.</title>
        <authorList>
            <person name="Michael M."/>
            <person name="Konstantin K."/>
            <person name="Evgenii K."/>
            <person name="Galina S."/>
            <person name="Oksana K."/>
            <person name="Andrei L."/>
        </authorList>
    </citation>
    <scope>NUCLEOTIDE SEQUENCE [LARGE SCALE GENOMIC DNA]</scope>
    <source>
        <strain evidence="3 4">80</strain>
    </source>
</reference>
<gene>
    <name evidence="3" type="ORF">CIB50_0001272</name>
</gene>
<dbReference type="Proteomes" id="UP000216825">
    <property type="component" value="Chromosome"/>
</dbReference>
<evidence type="ECO:0000256" key="2">
    <source>
        <dbReference type="SAM" id="Phobius"/>
    </source>
</evidence>
<feature type="transmembrane region" description="Helical" evidence="2">
    <location>
        <begin position="50"/>
        <end position="71"/>
    </location>
</feature>
<feature type="region of interest" description="Disordered" evidence="1">
    <location>
        <begin position="79"/>
        <end position="116"/>
    </location>
</feature>
<dbReference type="KEGG" id="kvr:CIB50_0001272"/>